<dbReference type="PROSITE" id="PS52016">
    <property type="entry name" value="TONB_DEPENDENT_REC_3"/>
    <property type="match status" value="1"/>
</dbReference>
<accession>A0A0F9R2V5</accession>
<feature type="domain" description="TonB-dependent receptor-like beta-barrel" evidence="10">
    <location>
        <begin position="279"/>
        <end position="757"/>
    </location>
</feature>
<keyword evidence="2" id="KW-0813">Transport</keyword>
<evidence type="ECO:0008006" key="13">
    <source>
        <dbReference type="Google" id="ProtNLM"/>
    </source>
</evidence>
<comment type="caution">
    <text evidence="12">The sequence shown here is derived from an EMBL/GenBank/DDBJ whole genome shotgun (WGS) entry which is preliminary data.</text>
</comment>
<keyword evidence="4" id="KW-0812">Transmembrane</keyword>
<keyword evidence="5" id="KW-0408">Iron</keyword>
<dbReference type="PANTHER" id="PTHR32552:SF81">
    <property type="entry name" value="TONB-DEPENDENT OUTER MEMBRANE RECEPTOR"/>
    <property type="match status" value="1"/>
</dbReference>
<evidence type="ECO:0000256" key="9">
    <source>
        <dbReference type="ARBA" id="ARBA00023237"/>
    </source>
</evidence>
<evidence type="ECO:0000313" key="12">
    <source>
        <dbReference type="EMBL" id="KKN49099.1"/>
    </source>
</evidence>
<dbReference type="EMBL" id="LAZR01001185">
    <property type="protein sequence ID" value="KKN49099.1"/>
    <property type="molecule type" value="Genomic_DNA"/>
</dbReference>
<evidence type="ECO:0000256" key="8">
    <source>
        <dbReference type="ARBA" id="ARBA00023136"/>
    </source>
</evidence>
<organism evidence="12">
    <name type="scientific">marine sediment metagenome</name>
    <dbReference type="NCBI Taxonomy" id="412755"/>
    <lineage>
        <taxon>unclassified sequences</taxon>
        <taxon>metagenomes</taxon>
        <taxon>ecological metagenomes</taxon>
    </lineage>
</organism>
<name>A0A0F9R2V5_9ZZZZ</name>
<dbReference type="AlphaFoldDB" id="A0A0F9R2V5"/>
<dbReference type="InterPro" id="IPR012910">
    <property type="entry name" value="Plug_dom"/>
</dbReference>
<sequence>MITEHTQSHTILKHSFLQQKALTLFTLSALSVGIAQAAENKVNKSELETITVTSQKRVQSLQDIPTSIQALSGDYLDKNSVDDLLDLSESLPNVHITETSSSKRIFVRGIGSGTNSGFEQSVAIYKDGVYLGRGHQAKFPFLDMQRLELVKGPQSVMFGKNATAGAFSMISNSPTDVFEGNVSAEFGSDNEKRFSGVINIPINDDLAIRIAAFDHSVDGFLYNQARQSDEQSNDSSGARLSVDWQINDDINALFKWEHGEFESHGSRYQYIIDTPNRDLQIASDATNPGNVGYRSFLLSDDTGLDYTSSVSGDGHPGGLNEQSKTTLDNASLQLTYNHGEYEFTSVTTYSEYDWDSTFDADFSEVPLIKQDYLENYNQFTQEFRVSSPTGRTLEYVAGIFYMSSELEHPNDILFGASLLIPELPGTSLGVNALFDQDQESYSAFTALTWNVNEQWRANFGLRYQKEEKEVSSVQSVYSVFEPNTPQAVQQFANVAAPTIAGQLSGAGVHNLAAKRDESHLSPNISVQYLGVDDTMLFASAGIGYKAGGFDGSGLNASQGNTVDENSGFEFDDEKATNFEFGIKAEPIKNVLEVNATVFYTLYDDLQVSEFNGNAFVVKNAAETKVKGIEVDSRWAINESWQVSANLALLDFEYEQYASASPTVMQGELLGQAFQDLTEKTGAFAPDYSGNIAIDYNTEVFSNLTLSSNLALNFSDDYFLEQDLDPIAQQSAYEKLNLRVELGSSEGNWSVSLLAKNLTDKQTFSQANDVPVISYAHRFLSERGRSYHAQFNYRF</sequence>
<dbReference type="InterPro" id="IPR039426">
    <property type="entry name" value="TonB-dep_rcpt-like"/>
</dbReference>
<evidence type="ECO:0000256" key="2">
    <source>
        <dbReference type="ARBA" id="ARBA00022448"/>
    </source>
</evidence>
<evidence type="ECO:0000259" key="10">
    <source>
        <dbReference type="Pfam" id="PF00593"/>
    </source>
</evidence>
<evidence type="ECO:0000256" key="5">
    <source>
        <dbReference type="ARBA" id="ARBA00023004"/>
    </source>
</evidence>
<dbReference type="GO" id="GO:0009279">
    <property type="term" value="C:cell outer membrane"/>
    <property type="evidence" value="ECO:0007669"/>
    <property type="project" value="UniProtKB-SubCell"/>
</dbReference>
<keyword evidence="8" id="KW-0472">Membrane</keyword>
<comment type="subcellular location">
    <subcellularLocation>
        <location evidence="1">Cell outer membrane</location>
        <topology evidence="1">Multi-pass membrane protein</topology>
    </subcellularLocation>
</comment>
<dbReference type="GO" id="GO:0006826">
    <property type="term" value="P:iron ion transport"/>
    <property type="evidence" value="ECO:0007669"/>
    <property type="project" value="UniProtKB-KW"/>
</dbReference>
<evidence type="ECO:0000259" key="11">
    <source>
        <dbReference type="Pfam" id="PF07715"/>
    </source>
</evidence>
<reference evidence="12" key="1">
    <citation type="journal article" date="2015" name="Nature">
        <title>Complex archaea that bridge the gap between prokaryotes and eukaryotes.</title>
        <authorList>
            <person name="Spang A."/>
            <person name="Saw J.H."/>
            <person name="Jorgensen S.L."/>
            <person name="Zaremba-Niedzwiedzka K."/>
            <person name="Martijn J."/>
            <person name="Lind A.E."/>
            <person name="van Eijk R."/>
            <person name="Schleper C."/>
            <person name="Guy L."/>
            <person name="Ettema T.J."/>
        </authorList>
    </citation>
    <scope>NUCLEOTIDE SEQUENCE</scope>
</reference>
<evidence type="ECO:0000256" key="7">
    <source>
        <dbReference type="ARBA" id="ARBA00023077"/>
    </source>
</evidence>
<proteinExistence type="predicted"/>
<feature type="domain" description="TonB-dependent receptor plug" evidence="11">
    <location>
        <begin position="61"/>
        <end position="166"/>
    </location>
</feature>
<dbReference type="Gene3D" id="2.40.170.20">
    <property type="entry name" value="TonB-dependent receptor, beta-barrel domain"/>
    <property type="match status" value="1"/>
</dbReference>
<protein>
    <recommendedName>
        <fullName evidence="13">TonB-dependent receptor</fullName>
    </recommendedName>
</protein>
<dbReference type="PANTHER" id="PTHR32552">
    <property type="entry name" value="FERRICHROME IRON RECEPTOR-RELATED"/>
    <property type="match status" value="1"/>
</dbReference>
<keyword evidence="9" id="KW-0998">Cell outer membrane</keyword>
<dbReference type="InterPro" id="IPR036942">
    <property type="entry name" value="Beta-barrel_TonB_sf"/>
</dbReference>
<dbReference type="Pfam" id="PF00593">
    <property type="entry name" value="TonB_dep_Rec_b-barrel"/>
    <property type="match status" value="1"/>
</dbReference>
<keyword evidence="7" id="KW-0798">TonB box</keyword>
<gene>
    <name evidence="12" type="ORF">LCGC14_0646350</name>
</gene>
<evidence type="ECO:0000256" key="4">
    <source>
        <dbReference type="ARBA" id="ARBA00022692"/>
    </source>
</evidence>
<dbReference type="InterPro" id="IPR000531">
    <property type="entry name" value="Beta-barrel_TonB"/>
</dbReference>
<evidence type="ECO:0000256" key="3">
    <source>
        <dbReference type="ARBA" id="ARBA00022496"/>
    </source>
</evidence>
<evidence type="ECO:0000256" key="6">
    <source>
        <dbReference type="ARBA" id="ARBA00023065"/>
    </source>
</evidence>
<keyword evidence="6" id="KW-0406">Ion transport</keyword>
<keyword evidence="3" id="KW-0410">Iron transport</keyword>
<dbReference type="Pfam" id="PF07715">
    <property type="entry name" value="Plug"/>
    <property type="match status" value="1"/>
</dbReference>
<evidence type="ECO:0000256" key="1">
    <source>
        <dbReference type="ARBA" id="ARBA00004571"/>
    </source>
</evidence>
<dbReference type="SUPFAM" id="SSF56935">
    <property type="entry name" value="Porins"/>
    <property type="match status" value="1"/>
</dbReference>